<evidence type="ECO:0000256" key="1">
    <source>
        <dbReference type="SAM" id="SignalP"/>
    </source>
</evidence>
<name>A0ABV7UHL3_9HYPH</name>
<comment type="caution">
    <text evidence="2">The sequence shown here is derived from an EMBL/GenBank/DDBJ whole genome shotgun (WGS) entry which is preliminary data.</text>
</comment>
<feature type="chain" id="PRO_5047538968" evidence="1">
    <location>
        <begin position="22"/>
        <end position="134"/>
    </location>
</feature>
<feature type="signal peptide" evidence="1">
    <location>
        <begin position="1"/>
        <end position="21"/>
    </location>
</feature>
<evidence type="ECO:0000313" key="2">
    <source>
        <dbReference type="EMBL" id="MFC3638217.1"/>
    </source>
</evidence>
<dbReference type="EMBL" id="JBHRYC010000061">
    <property type="protein sequence ID" value="MFC3638217.1"/>
    <property type="molecule type" value="Genomic_DNA"/>
</dbReference>
<keyword evidence="1" id="KW-0732">Signal</keyword>
<protein>
    <submittedName>
        <fullName evidence="2">Uncharacterized protein</fullName>
    </submittedName>
</protein>
<reference evidence="3" key="1">
    <citation type="journal article" date="2019" name="Int. J. Syst. Evol. Microbiol.">
        <title>The Global Catalogue of Microorganisms (GCM) 10K type strain sequencing project: providing services to taxonomists for standard genome sequencing and annotation.</title>
        <authorList>
            <consortium name="The Broad Institute Genomics Platform"/>
            <consortium name="The Broad Institute Genome Sequencing Center for Infectious Disease"/>
            <person name="Wu L."/>
            <person name="Ma J."/>
        </authorList>
    </citation>
    <scope>NUCLEOTIDE SEQUENCE [LARGE SCALE GENOMIC DNA]</scope>
    <source>
        <strain evidence="3">KCTC 42282</strain>
    </source>
</reference>
<evidence type="ECO:0000313" key="3">
    <source>
        <dbReference type="Proteomes" id="UP001595704"/>
    </source>
</evidence>
<gene>
    <name evidence="2" type="ORF">ACFONL_12685</name>
</gene>
<proteinExistence type="predicted"/>
<dbReference type="RefSeq" id="WP_191320426.1">
    <property type="nucleotide sequence ID" value="NZ_BNCG01000017.1"/>
</dbReference>
<organism evidence="2 3">
    <name type="scientific">Camelimonas fluminis</name>
    <dbReference type="NCBI Taxonomy" id="1576911"/>
    <lineage>
        <taxon>Bacteria</taxon>
        <taxon>Pseudomonadati</taxon>
        <taxon>Pseudomonadota</taxon>
        <taxon>Alphaproteobacteria</taxon>
        <taxon>Hyphomicrobiales</taxon>
        <taxon>Chelatococcaceae</taxon>
        <taxon>Camelimonas</taxon>
    </lineage>
</organism>
<accession>A0ABV7UHL3</accession>
<sequence>MVKALAIGVGMALAAAAPALAEIKVDFSGKTPVAASGLSSQGTCIPVSLKGKVATRTFDKGGVAMQSVVIEERSGGRHFLNVDTAEIAEASMADRSNANRALQILLKDGANVRVKAFACGAAGRVLMLESVRPQ</sequence>
<keyword evidence="3" id="KW-1185">Reference proteome</keyword>
<dbReference type="Proteomes" id="UP001595704">
    <property type="component" value="Unassembled WGS sequence"/>
</dbReference>